<keyword evidence="2" id="KW-1185">Reference proteome</keyword>
<sequence>MHIDLQPQLVHQDEFLKIEVDKNIKYIYIEWFTGPSAEDFRKSFFLAASIALEQKAEYWFSDARAIPFLDFADQNWVLREMTPKLLESPLKKYARLSTKESIGLLDIHRIYSSLSSQQAIAFRTKFETFTSREAALEWLFLDFEQDQSSNTQ</sequence>
<evidence type="ECO:0000313" key="1">
    <source>
        <dbReference type="EMBL" id="ALJ00111.1"/>
    </source>
</evidence>
<evidence type="ECO:0008006" key="3">
    <source>
        <dbReference type="Google" id="ProtNLM"/>
    </source>
</evidence>
<name>A0A0P0CU22_9BACT</name>
<organism evidence="1 2">
    <name type="scientific">Rufibacter tibetensis</name>
    <dbReference type="NCBI Taxonomy" id="512763"/>
    <lineage>
        <taxon>Bacteria</taxon>
        <taxon>Pseudomonadati</taxon>
        <taxon>Bacteroidota</taxon>
        <taxon>Cytophagia</taxon>
        <taxon>Cytophagales</taxon>
        <taxon>Hymenobacteraceae</taxon>
        <taxon>Rufibacter</taxon>
    </lineage>
</organism>
<gene>
    <name evidence="1" type="ORF">DC20_15430</name>
</gene>
<dbReference type="RefSeq" id="WP_062544654.1">
    <property type="nucleotide sequence ID" value="NZ_CP012643.1"/>
</dbReference>
<evidence type="ECO:0000313" key="2">
    <source>
        <dbReference type="Proteomes" id="UP000061382"/>
    </source>
</evidence>
<reference evidence="1 2" key="1">
    <citation type="submission" date="2015-08" db="EMBL/GenBank/DDBJ databases">
        <title>Complete genome sequence of Rufibacter tibetensis strain 1351t, a radiation-resistant bacterium from tibet plateau.</title>
        <authorList>
            <person name="Dai J."/>
        </authorList>
    </citation>
    <scope>NUCLEOTIDE SEQUENCE [LARGE SCALE GENOMIC DNA]</scope>
    <source>
        <strain evidence="1 2">1351</strain>
    </source>
</reference>
<protein>
    <recommendedName>
        <fullName evidence="3">STAS/SEC14 domain-containing protein</fullName>
    </recommendedName>
</protein>
<dbReference type="Proteomes" id="UP000061382">
    <property type="component" value="Chromosome"/>
</dbReference>
<dbReference type="EMBL" id="CP012643">
    <property type="protein sequence ID" value="ALJ00111.1"/>
    <property type="molecule type" value="Genomic_DNA"/>
</dbReference>
<dbReference type="OrthoDB" id="956031at2"/>
<dbReference type="PATRIC" id="fig|512763.3.peg.3394"/>
<dbReference type="AlphaFoldDB" id="A0A0P0CU22"/>
<proteinExistence type="predicted"/>
<accession>A0A0P0CU22</accession>
<dbReference type="KEGG" id="rti:DC20_15430"/>